<sequence>MIYHIANKSQWQVAQKTGAYTPETFEVEGFIHMSTNDQVSGVLDRYYTNQAELVLLFINENQVIPELKYEKATNDELFPHLYGPLNLEAVVKTYEGDYTSLKVLSLNLA</sequence>
<dbReference type="SUPFAM" id="SSF56399">
    <property type="entry name" value="ADP-ribosylation"/>
    <property type="match status" value="1"/>
</dbReference>
<organism evidence="1 2">
    <name type="scientific">Lacihabitans lacunae</name>
    <dbReference type="NCBI Taxonomy" id="1028214"/>
    <lineage>
        <taxon>Bacteria</taxon>
        <taxon>Pseudomonadati</taxon>
        <taxon>Bacteroidota</taxon>
        <taxon>Cytophagia</taxon>
        <taxon>Cytophagales</taxon>
        <taxon>Leadbetterellaceae</taxon>
        <taxon>Lacihabitans</taxon>
    </lineage>
</organism>
<dbReference type="Proteomes" id="UP001595616">
    <property type="component" value="Unassembled WGS sequence"/>
</dbReference>
<evidence type="ECO:0000313" key="1">
    <source>
        <dbReference type="EMBL" id="MFC3812104.1"/>
    </source>
</evidence>
<dbReference type="InterPro" id="IPR009297">
    <property type="entry name" value="DUF952"/>
</dbReference>
<accession>A0ABV7YZS8</accession>
<proteinExistence type="predicted"/>
<dbReference type="PANTHER" id="PTHR34129">
    <property type="entry name" value="BLR1139 PROTEIN"/>
    <property type="match status" value="1"/>
</dbReference>
<comment type="caution">
    <text evidence="1">The sequence shown here is derived from an EMBL/GenBank/DDBJ whole genome shotgun (WGS) entry which is preliminary data.</text>
</comment>
<reference evidence="2" key="1">
    <citation type="journal article" date="2019" name="Int. J. Syst. Evol. Microbiol.">
        <title>The Global Catalogue of Microorganisms (GCM) 10K type strain sequencing project: providing services to taxonomists for standard genome sequencing and annotation.</title>
        <authorList>
            <consortium name="The Broad Institute Genomics Platform"/>
            <consortium name="The Broad Institute Genome Sequencing Center for Infectious Disease"/>
            <person name="Wu L."/>
            <person name="Ma J."/>
        </authorList>
    </citation>
    <scope>NUCLEOTIDE SEQUENCE [LARGE SCALE GENOMIC DNA]</scope>
    <source>
        <strain evidence="2">CECT 7956</strain>
    </source>
</reference>
<dbReference type="EMBL" id="JBHRYQ010000001">
    <property type="protein sequence ID" value="MFC3812104.1"/>
    <property type="molecule type" value="Genomic_DNA"/>
</dbReference>
<dbReference type="RefSeq" id="WP_379838968.1">
    <property type="nucleotide sequence ID" value="NZ_JBHRYQ010000001.1"/>
</dbReference>
<evidence type="ECO:0000313" key="2">
    <source>
        <dbReference type="Proteomes" id="UP001595616"/>
    </source>
</evidence>
<dbReference type="Pfam" id="PF06108">
    <property type="entry name" value="DUF952"/>
    <property type="match status" value="1"/>
</dbReference>
<gene>
    <name evidence="1" type="ORF">ACFOOI_15695</name>
</gene>
<keyword evidence="2" id="KW-1185">Reference proteome</keyword>
<protein>
    <submittedName>
        <fullName evidence="1">DUF952 domain-containing protein</fullName>
    </submittedName>
</protein>
<dbReference type="PANTHER" id="PTHR34129:SF1">
    <property type="entry name" value="DUF952 DOMAIN-CONTAINING PROTEIN"/>
    <property type="match status" value="1"/>
</dbReference>
<name>A0ABV7YZS8_9BACT</name>
<dbReference type="Gene3D" id="3.20.170.20">
    <property type="entry name" value="Protein of unknown function DUF952"/>
    <property type="match status" value="1"/>
</dbReference>